<dbReference type="GO" id="GO:0005737">
    <property type="term" value="C:cytoplasm"/>
    <property type="evidence" value="ECO:0007669"/>
    <property type="project" value="TreeGrafter"/>
</dbReference>
<dbReference type="FunCoup" id="W0RN57">
    <property type="interactions" value="475"/>
</dbReference>
<dbReference type="InterPro" id="IPR036388">
    <property type="entry name" value="WH-like_DNA-bd_sf"/>
</dbReference>
<dbReference type="SMART" id="SM00487">
    <property type="entry name" value="DEXDc"/>
    <property type="match status" value="1"/>
</dbReference>
<dbReference type="InterPro" id="IPR011545">
    <property type="entry name" value="DEAD/DEAH_box_helicase_dom"/>
</dbReference>
<evidence type="ECO:0000256" key="13">
    <source>
        <dbReference type="ARBA" id="ARBA00044550"/>
    </source>
</evidence>
<dbReference type="GO" id="GO:0009378">
    <property type="term" value="F:four-way junction helicase activity"/>
    <property type="evidence" value="ECO:0007669"/>
    <property type="project" value="TreeGrafter"/>
</dbReference>
<evidence type="ECO:0000259" key="15">
    <source>
        <dbReference type="PROSITE" id="PS51192"/>
    </source>
</evidence>
<comment type="similarity">
    <text evidence="2">Belongs to the helicase family. RecQ subfamily.</text>
</comment>
<dbReference type="InParanoid" id="W0RN57"/>
<dbReference type="GO" id="GO:0005524">
    <property type="term" value="F:ATP binding"/>
    <property type="evidence" value="ECO:0007669"/>
    <property type="project" value="UniProtKB-KW"/>
</dbReference>
<comment type="catalytic activity">
    <reaction evidence="10">
        <text>Couples ATP hydrolysis with the unwinding of duplex DNA by translocating in the 3'-5' direction.</text>
        <dbReference type="EC" id="5.6.2.4"/>
    </reaction>
</comment>
<proteinExistence type="inferred from homology"/>
<gene>
    <name evidence="17" type="ORF">J421_3341</name>
</gene>
<dbReference type="CDD" id="cd17920">
    <property type="entry name" value="DEXHc_RecQ"/>
    <property type="match status" value="1"/>
</dbReference>
<evidence type="ECO:0000256" key="3">
    <source>
        <dbReference type="ARBA" id="ARBA00022723"/>
    </source>
</evidence>
<name>W0RN57_9BACT</name>
<evidence type="ECO:0000259" key="14">
    <source>
        <dbReference type="PROSITE" id="PS50967"/>
    </source>
</evidence>
<comment type="cofactor">
    <cofactor evidence="1">
        <name>Mg(2+)</name>
        <dbReference type="ChEBI" id="CHEBI:18420"/>
    </cofactor>
</comment>
<dbReference type="GO" id="GO:0006281">
    <property type="term" value="P:DNA repair"/>
    <property type="evidence" value="ECO:0007669"/>
    <property type="project" value="TreeGrafter"/>
</dbReference>
<evidence type="ECO:0000313" key="17">
    <source>
        <dbReference type="EMBL" id="AHG90878.1"/>
    </source>
</evidence>
<dbReference type="EC" id="5.6.2.4" evidence="11"/>
<dbReference type="InterPro" id="IPR004589">
    <property type="entry name" value="DNA_helicase_ATP-dep_RecQ"/>
</dbReference>
<protein>
    <recommendedName>
        <fullName evidence="12">ATP-dependent DNA helicase RecQ</fullName>
        <ecNumber evidence="11">5.6.2.4</ecNumber>
    </recommendedName>
    <alternativeName>
        <fullName evidence="13">DNA 3'-5' helicase RecQ</fullName>
    </alternativeName>
</protein>
<keyword evidence="8" id="KW-0238">DNA-binding</keyword>
<dbReference type="FunFam" id="3.40.50.300:FF:000296">
    <property type="entry name" value="ATP-dependent DNA helicase RecQ"/>
    <property type="match status" value="1"/>
</dbReference>
<reference evidence="17 18" key="1">
    <citation type="journal article" date="2014" name="Genome Announc.">
        <title>Genome Sequence and Methylome of Soil Bacterium Gemmatirosa kalamazoonensis KBS708T, a Member of the Rarely Cultivated Gemmatimonadetes Phylum.</title>
        <authorList>
            <person name="Debruyn J.M."/>
            <person name="Radosevich M."/>
            <person name="Wommack K.E."/>
            <person name="Polson S.W."/>
            <person name="Hauser L.J."/>
            <person name="Fawaz M.N."/>
            <person name="Korlach J."/>
            <person name="Tsai Y.C."/>
        </authorList>
    </citation>
    <scope>NUCLEOTIDE SEQUENCE [LARGE SCALE GENOMIC DNA]</scope>
    <source>
        <strain evidence="17 18">KBS708</strain>
    </source>
</reference>
<dbReference type="GO" id="GO:0043590">
    <property type="term" value="C:bacterial nucleoid"/>
    <property type="evidence" value="ECO:0007669"/>
    <property type="project" value="TreeGrafter"/>
</dbReference>
<dbReference type="EMBL" id="CP007128">
    <property type="protein sequence ID" value="AHG90878.1"/>
    <property type="molecule type" value="Genomic_DNA"/>
</dbReference>
<feature type="domain" description="Helicase ATP-binding" evidence="15">
    <location>
        <begin position="35"/>
        <end position="203"/>
    </location>
</feature>
<dbReference type="eggNOG" id="COG0514">
    <property type="taxonomic scope" value="Bacteria"/>
</dbReference>
<dbReference type="PROSITE" id="PS51192">
    <property type="entry name" value="HELICASE_ATP_BIND_1"/>
    <property type="match status" value="1"/>
</dbReference>
<dbReference type="GO" id="GO:0046872">
    <property type="term" value="F:metal ion binding"/>
    <property type="evidence" value="ECO:0007669"/>
    <property type="project" value="UniProtKB-KW"/>
</dbReference>
<dbReference type="PROSITE" id="PS50967">
    <property type="entry name" value="HRDC"/>
    <property type="match status" value="1"/>
</dbReference>
<keyword evidence="6 17" id="KW-0347">Helicase</keyword>
<evidence type="ECO:0000256" key="7">
    <source>
        <dbReference type="ARBA" id="ARBA00022840"/>
    </source>
</evidence>
<dbReference type="InterPro" id="IPR014001">
    <property type="entry name" value="Helicase_ATP-bd"/>
</dbReference>
<keyword evidence="4" id="KW-0547">Nucleotide-binding</keyword>
<evidence type="ECO:0000256" key="4">
    <source>
        <dbReference type="ARBA" id="ARBA00022741"/>
    </source>
</evidence>
<dbReference type="InterPro" id="IPR002121">
    <property type="entry name" value="HRDC_dom"/>
</dbReference>
<evidence type="ECO:0000256" key="6">
    <source>
        <dbReference type="ARBA" id="ARBA00022806"/>
    </source>
</evidence>
<dbReference type="InterPro" id="IPR027417">
    <property type="entry name" value="P-loop_NTPase"/>
</dbReference>
<dbReference type="Pfam" id="PF16124">
    <property type="entry name" value="RecQ_Zn_bind"/>
    <property type="match status" value="1"/>
</dbReference>
<dbReference type="GO" id="GO:0006310">
    <property type="term" value="P:DNA recombination"/>
    <property type="evidence" value="ECO:0007669"/>
    <property type="project" value="InterPro"/>
</dbReference>
<dbReference type="PANTHER" id="PTHR13710">
    <property type="entry name" value="DNA HELICASE RECQ FAMILY MEMBER"/>
    <property type="match status" value="1"/>
</dbReference>
<evidence type="ECO:0000256" key="10">
    <source>
        <dbReference type="ARBA" id="ARBA00034617"/>
    </source>
</evidence>
<dbReference type="Pfam" id="PF00270">
    <property type="entry name" value="DEAD"/>
    <property type="match status" value="1"/>
</dbReference>
<dbReference type="NCBIfam" id="TIGR00614">
    <property type="entry name" value="recQ_fam"/>
    <property type="match status" value="1"/>
</dbReference>
<feature type="domain" description="HRDC" evidence="14">
    <location>
        <begin position="622"/>
        <end position="701"/>
    </location>
</feature>
<evidence type="ECO:0000313" key="18">
    <source>
        <dbReference type="Proteomes" id="UP000019151"/>
    </source>
</evidence>
<evidence type="ECO:0000256" key="5">
    <source>
        <dbReference type="ARBA" id="ARBA00022801"/>
    </source>
</evidence>
<dbReference type="PANTHER" id="PTHR13710:SF105">
    <property type="entry name" value="ATP-DEPENDENT DNA HELICASE Q1"/>
    <property type="match status" value="1"/>
</dbReference>
<dbReference type="Gene3D" id="1.10.10.10">
    <property type="entry name" value="Winged helix-like DNA-binding domain superfamily/Winged helix DNA-binding domain"/>
    <property type="match status" value="1"/>
</dbReference>
<dbReference type="SUPFAM" id="SSF47819">
    <property type="entry name" value="HRDC-like"/>
    <property type="match status" value="1"/>
</dbReference>
<dbReference type="PATRIC" id="fig|861299.3.peg.3393"/>
<dbReference type="GO" id="GO:0043138">
    <property type="term" value="F:3'-5' DNA helicase activity"/>
    <property type="evidence" value="ECO:0007669"/>
    <property type="project" value="UniProtKB-EC"/>
</dbReference>
<dbReference type="SMART" id="SM00341">
    <property type="entry name" value="HRDC"/>
    <property type="match status" value="1"/>
</dbReference>
<keyword evidence="3" id="KW-0479">Metal-binding</keyword>
<dbReference type="HOGENOM" id="CLU_001103_9_7_0"/>
<dbReference type="GO" id="GO:0016787">
    <property type="term" value="F:hydrolase activity"/>
    <property type="evidence" value="ECO:0007669"/>
    <property type="project" value="UniProtKB-KW"/>
</dbReference>
<dbReference type="AlphaFoldDB" id="W0RN57"/>
<dbReference type="GO" id="GO:0030894">
    <property type="term" value="C:replisome"/>
    <property type="evidence" value="ECO:0007669"/>
    <property type="project" value="TreeGrafter"/>
</dbReference>
<evidence type="ECO:0000256" key="8">
    <source>
        <dbReference type="ARBA" id="ARBA00023125"/>
    </source>
</evidence>
<dbReference type="Pfam" id="PF00271">
    <property type="entry name" value="Helicase_C"/>
    <property type="match status" value="1"/>
</dbReference>
<keyword evidence="7" id="KW-0067">ATP-binding</keyword>
<sequence>METLAVTTPTLADARRVLRRSFGYESFRLGQERAIEAVFAGRDTLVIMPTGGGKSLCYQVPALLLPGLTVVVSPLISLMKDQVDALTARGLPAAFVNSTLTSSQANERFQRAARGDLKLLYVAPERFDFGNTADRLREMGVSLLAVDEAHCISEWGHDFRPSYLRMRSVRERLGDPVTIALTATATPEVRDDIALQLHLRDPERIVTGFDRRNLHYHVLAVKNDAEKDAGLVQVLDRNPGQAIVYAATRKSVERVQATLQRAKVASVAYHAGLDDAHRHEVQDAFMNEDVRAIVATNAFGMGIDKPNVRLVVHHAMPGSLEAYYQEAGRAGRDGNPSEVFLLHSFPDRFTHEFFIKGSYPERTLVEQVYGRLQRDADRAGLVTAGPQDIALALPGKVSAREVESALRVLSQGEALRSENESMSRVSVRLLATPERIKRELSGDYNQGRELLRALWRVAGKQLETGAVIDLDGLPPGFGGGMGAMPLLEDLQSRQFVEFERAGGGTRLTDPRRPLARFPIDWTQLDRRRRAEMSKLDAMQRYAYHTGCRRQFVLRYFGDAAAGKTAMNCGGCDNCLGIKHELNEPVAASTRARKPSGGTRADRTERLQKAAAQREDPAELAVGPEDAGLFAGLRALRSEIARAEQVPAYVVFPDRTLAELAVRRPRTLAAMSAIRGVGPAKLEKYGERFLDAIRNAASVDAA</sequence>
<dbReference type="PROSITE" id="PS51194">
    <property type="entry name" value="HELICASE_CTER"/>
    <property type="match status" value="1"/>
</dbReference>
<dbReference type="InterPro" id="IPR001650">
    <property type="entry name" value="Helicase_C-like"/>
</dbReference>
<keyword evidence="9" id="KW-0413">Isomerase</keyword>
<dbReference type="InterPro" id="IPR010997">
    <property type="entry name" value="HRDC-like_sf"/>
</dbReference>
<dbReference type="SUPFAM" id="SSF52540">
    <property type="entry name" value="P-loop containing nucleoside triphosphate hydrolases"/>
    <property type="match status" value="1"/>
</dbReference>
<dbReference type="Gene3D" id="3.40.50.300">
    <property type="entry name" value="P-loop containing nucleotide triphosphate hydrolases"/>
    <property type="match status" value="2"/>
</dbReference>
<dbReference type="Pfam" id="PF00570">
    <property type="entry name" value="HRDC"/>
    <property type="match status" value="1"/>
</dbReference>
<evidence type="ECO:0000256" key="9">
    <source>
        <dbReference type="ARBA" id="ARBA00023235"/>
    </source>
</evidence>
<dbReference type="Gene3D" id="1.10.150.80">
    <property type="entry name" value="HRDC domain"/>
    <property type="match status" value="1"/>
</dbReference>
<evidence type="ECO:0000256" key="1">
    <source>
        <dbReference type="ARBA" id="ARBA00001946"/>
    </source>
</evidence>
<dbReference type="KEGG" id="gba:J421_3341"/>
<evidence type="ECO:0000256" key="2">
    <source>
        <dbReference type="ARBA" id="ARBA00005446"/>
    </source>
</evidence>
<evidence type="ECO:0000259" key="16">
    <source>
        <dbReference type="PROSITE" id="PS51194"/>
    </source>
</evidence>
<dbReference type="InterPro" id="IPR044876">
    <property type="entry name" value="HRDC_dom_sf"/>
</dbReference>
<evidence type="ECO:0000256" key="11">
    <source>
        <dbReference type="ARBA" id="ARBA00034808"/>
    </source>
</evidence>
<keyword evidence="18" id="KW-1185">Reference proteome</keyword>
<accession>W0RN57</accession>
<organism evidence="17 18">
    <name type="scientific">Gemmatirosa kalamazoonensis</name>
    <dbReference type="NCBI Taxonomy" id="861299"/>
    <lineage>
        <taxon>Bacteria</taxon>
        <taxon>Pseudomonadati</taxon>
        <taxon>Gemmatimonadota</taxon>
        <taxon>Gemmatimonadia</taxon>
        <taxon>Gemmatimonadales</taxon>
        <taxon>Gemmatimonadaceae</taxon>
        <taxon>Gemmatirosa</taxon>
    </lineage>
</organism>
<dbReference type="InterPro" id="IPR032284">
    <property type="entry name" value="RecQ_Zn-bd"/>
</dbReference>
<dbReference type="GO" id="GO:0003677">
    <property type="term" value="F:DNA binding"/>
    <property type="evidence" value="ECO:0007669"/>
    <property type="project" value="UniProtKB-KW"/>
</dbReference>
<evidence type="ECO:0000256" key="12">
    <source>
        <dbReference type="ARBA" id="ARBA00044535"/>
    </source>
</evidence>
<dbReference type="Proteomes" id="UP000019151">
    <property type="component" value="Chromosome"/>
</dbReference>
<keyword evidence="5" id="KW-0378">Hydrolase</keyword>
<dbReference type="STRING" id="861299.J421_3341"/>
<dbReference type="SMART" id="SM00490">
    <property type="entry name" value="HELICc"/>
    <property type="match status" value="1"/>
</dbReference>
<feature type="domain" description="Helicase C-terminal" evidence="16">
    <location>
        <begin position="230"/>
        <end position="376"/>
    </location>
</feature>